<proteinExistence type="predicted"/>
<reference evidence="1 2" key="1">
    <citation type="submission" date="2016-11" db="EMBL/GenBank/DDBJ databases">
        <authorList>
            <person name="Jaros S."/>
            <person name="Januszkiewicz K."/>
            <person name="Wedrychowicz H."/>
        </authorList>
    </citation>
    <scope>NUCLEOTIDE SEQUENCE [LARGE SCALE GENOMIC DNA]</scope>
</reference>
<organism evidence="1 2">
    <name type="scientific">Microbotryum silenes-dioicae</name>
    <dbReference type="NCBI Taxonomy" id="796604"/>
    <lineage>
        <taxon>Eukaryota</taxon>
        <taxon>Fungi</taxon>
        <taxon>Dikarya</taxon>
        <taxon>Basidiomycota</taxon>
        <taxon>Pucciniomycotina</taxon>
        <taxon>Microbotryomycetes</taxon>
        <taxon>Microbotryales</taxon>
        <taxon>Microbotryaceae</taxon>
        <taxon>Microbotryum</taxon>
    </lineage>
</organism>
<dbReference type="AlphaFoldDB" id="A0A2X0LQV8"/>
<gene>
    <name evidence="1" type="primary">BQ5605_C010g06193</name>
    <name evidence="1" type="ORF">BQ5605_C010G06193</name>
</gene>
<dbReference type="Proteomes" id="UP000249464">
    <property type="component" value="Unassembled WGS sequence"/>
</dbReference>
<name>A0A2X0LQV8_9BASI</name>
<sequence length="56" mass="6516">MTKFCFFEPLPASPLADKNVETKRQWYTITLKNCYSARVLDGEKIQLPKFVYDVNG</sequence>
<evidence type="ECO:0000313" key="1">
    <source>
        <dbReference type="EMBL" id="SGY14472.1"/>
    </source>
</evidence>
<accession>A0A2X0LQV8</accession>
<protein>
    <submittedName>
        <fullName evidence="1">BQ5605_C010g06193 protein</fullName>
    </submittedName>
</protein>
<keyword evidence="2" id="KW-1185">Reference proteome</keyword>
<dbReference type="EMBL" id="FQNC01000012">
    <property type="protein sequence ID" value="SGY14472.1"/>
    <property type="molecule type" value="Genomic_DNA"/>
</dbReference>
<evidence type="ECO:0000313" key="2">
    <source>
        <dbReference type="Proteomes" id="UP000249464"/>
    </source>
</evidence>